<keyword evidence="2" id="KW-0808">Transferase</keyword>
<keyword evidence="2" id="KW-0418">Kinase</keyword>
<dbReference type="SMART" id="SM00331">
    <property type="entry name" value="PP2C_SIG"/>
    <property type="match status" value="1"/>
</dbReference>
<protein>
    <submittedName>
        <fullName evidence="2">Histidine kinase</fullName>
    </submittedName>
</protein>
<keyword evidence="3" id="KW-1185">Reference proteome</keyword>
<dbReference type="InterPro" id="IPR036457">
    <property type="entry name" value="PPM-type-like_dom_sf"/>
</dbReference>
<dbReference type="Gene3D" id="3.60.40.10">
    <property type="entry name" value="PPM-type phosphatase domain"/>
    <property type="match status" value="1"/>
</dbReference>
<dbReference type="KEGG" id="rhy:RD110_14065"/>
<reference evidence="2 3" key="1">
    <citation type="submission" date="2017-01" db="EMBL/GenBank/DDBJ databases">
        <authorList>
            <person name="Mah S.A."/>
            <person name="Swanson W.J."/>
            <person name="Moy G.W."/>
            <person name="Vacquier V.D."/>
        </authorList>
    </citation>
    <scope>NUCLEOTIDE SEQUENCE [LARGE SCALE GENOMIC DNA]</scope>
    <source>
        <strain evidence="2 3">DCY110</strain>
    </source>
</reference>
<organism evidence="2 3">
    <name type="scientific">Rhodoferax koreensis</name>
    <dbReference type="NCBI Taxonomy" id="1842727"/>
    <lineage>
        <taxon>Bacteria</taxon>
        <taxon>Pseudomonadati</taxon>
        <taxon>Pseudomonadota</taxon>
        <taxon>Betaproteobacteria</taxon>
        <taxon>Burkholderiales</taxon>
        <taxon>Comamonadaceae</taxon>
        <taxon>Rhodoferax</taxon>
    </lineage>
</organism>
<dbReference type="PANTHER" id="PTHR35801:SF1">
    <property type="entry name" value="PHOSPHOSERINE PHOSPHATASE RSBX"/>
    <property type="match status" value="1"/>
</dbReference>
<evidence type="ECO:0000313" key="2">
    <source>
        <dbReference type="EMBL" id="APW38185.1"/>
    </source>
</evidence>
<dbReference type="Gene3D" id="3.30.565.10">
    <property type="entry name" value="Histidine kinase-like ATPase, C-terminal domain"/>
    <property type="match status" value="1"/>
</dbReference>
<dbReference type="PANTHER" id="PTHR35801">
    <property type="entry name" value="PHOSPHOSERINE PHOSPHATASE RSBX"/>
    <property type="match status" value="1"/>
</dbReference>
<dbReference type="AlphaFoldDB" id="A0A1P8JWR6"/>
<proteinExistence type="predicted"/>
<dbReference type="Pfam" id="PF13581">
    <property type="entry name" value="HATPase_c_2"/>
    <property type="match status" value="1"/>
</dbReference>
<name>A0A1P8JWR6_9BURK</name>
<evidence type="ECO:0000259" key="1">
    <source>
        <dbReference type="SMART" id="SM00331"/>
    </source>
</evidence>
<sequence length="338" mass="35537">MEVRRGSPHLAFPMDEITRVGEARRHAALLMASIGFDTTTAGRVALIVTELGTNLVKHARQGKLLIASRSIGEIAEMEIVSMDAGPGIPNLDRAMADGYSTGGTSGTGLGAVRRLACDFDAYSDLVAGTVIVARVRPQGASAPGDFLCAAMGLAAPGELACGDGWAIAVDGKRAAVLLADGLGHGPQASEAAQAAVALFARQPFADLKRQVEDAHVALRMTRGAALSVVQLDRDEATIRSAGAGNVLIRMVSGTQNRSLMAQHGTVGVQIKRVEELQNSWPEHAMVVLHTDGVISRWPAEALTPLLNHDPGLAAAVLLRDYVRGKDDATVVVLRRRNP</sequence>
<evidence type="ECO:0000313" key="3">
    <source>
        <dbReference type="Proteomes" id="UP000186609"/>
    </source>
</evidence>
<dbReference type="STRING" id="1842727.RD110_14065"/>
<dbReference type="SUPFAM" id="SSF81606">
    <property type="entry name" value="PP2C-like"/>
    <property type="match status" value="1"/>
</dbReference>
<dbReference type="Proteomes" id="UP000186609">
    <property type="component" value="Chromosome"/>
</dbReference>
<dbReference type="EMBL" id="CP019236">
    <property type="protein sequence ID" value="APW38185.1"/>
    <property type="molecule type" value="Genomic_DNA"/>
</dbReference>
<dbReference type="InterPro" id="IPR036890">
    <property type="entry name" value="HATPase_C_sf"/>
</dbReference>
<dbReference type="GO" id="GO:0016301">
    <property type="term" value="F:kinase activity"/>
    <property type="evidence" value="ECO:0007669"/>
    <property type="project" value="UniProtKB-KW"/>
</dbReference>
<dbReference type="InterPro" id="IPR003594">
    <property type="entry name" value="HATPase_dom"/>
</dbReference>
<dbReference type="InterPro" id="IPR001932">
    <property type="entry name" value="PPM-type_phosphatase-like_dom"/>
</dbReference>
<feature type="domain" description="PPM-type phosphatase" evidence="1">
    <location>
        <begin position="141"/>
        <end position="335"/>
    </location>
</feature>
<gene>
    <name evidence="2" type="ORF">RD110_14065</name>
</gene>
<dbReference type="InterPro" id="IPR039248">
    <property type="entry name" value="Ptase_RsbX"/>
</dbReference>
<dbReference type="Pfam" id="PF07228">
    <property type="entry name" value="SpoIIE"/>
    <property type="match status" value="1"/>
</dbReference>
<dbReference type="SUPFAM" id="SSF55874">
    <property type="entry name" value="ATPase domain of HSP90 chaperone/DNA topoisomerase II/histidine kinase"/>
    <property type="match status" value="1"/>
</dbReference>
<accession>A0A1P8JWR6</accession>